<organism evidence="2">
    <name type="scientific">marine metagenome</name>
    <dbReference type="NCBI Taxonomy" id="408172"/>
    <lineage>
        <taxon>unclassified sequences</taxon>
        <taxon>metagenomes</taxon>
        <taxon>ecological metagenomes</taxon>
    </lineage>
</organism>
<keyword evidence="1" id="KW-1133">Transmembrane helix</keyword>
<dbReference type="NCBIfam" id="TIGR02532">
    <property type="entry name" value="IV_pilin_GFxxxE"/>
    <property type="match status" value="1"/>
</dbReference>
<keyword evidence="1" id="KW-0812">Transmembrane</keyword>
<dbReference type="PANTHER" id="PTHR30093">
    <property type="entry name" value="GENERAL SECRETION PATHWAY PROTEIN G"/>
    <property type="match status" value="1"/>
</dbReference>
<dbReference type="Gene3D" id="3.30.700.10">
    <property type="entry name" value="Glycoprotein, Type 4 Pilin"/>
    <property type="match status" value="1"/>
</dbReference>
<name>A0A381T6H0_9ZZZZ</name>
<evidence type="ECO:0000313" key="2">
    <source>
        <dbReference type="EMBL" id="SVA11780.1"/>
    </source>
</evidence>
<feature type="transmembrane region" description="Helical" evidence="1">
    <location>
        <begin position="41"/>
        <end position="63"/>
    </location>
</feature>
<dbReference type="InterPro" id="IPR012902">
    <property type="entry name" value="N_methyl_site"/>
</dbReference>
<protein>
    <recommendedName>
        <fullName evidence="3">Type II secretion system protein GspG C-terminal domain-containing protein</fullName>
    </recommendedName>
</protein>
<dbReference type="InterPro" id="IPR045584">
    <property type="entry name" value="Pilin-like"/>
</dbReference>
<dbReference type="EMBL" id="UINC01004100">
    <property type="protein sequence ID" value="SVA11780.1"/>
    <property type="molecule type" value="Genomic_DNA"/>
</dbReference>
<accession>A0A381T6H0</accession>
<evidence type="ECO:0000256" key="1">
    <source>
        <dbReference type="SAM" id="Phobius"/>
    </source>
</evidence>
<dbReference type="AlphaFoldDB" id="A0A381T6H0"/>
<dbReference type="Pfam" id="PF07963">
    <property type="entry name" value="N_methyl"/>
    <property type="match status" value="1"/>
</dbReference>
<evidence type="ECO:0008006" key="3">
    <source>
        <dbReference type="Google" id="ProtNLM"/>
    </source>
</evidence>
<proteinExistence type="predicted"/>
<dbReference type="SUPFAM" id="SSF54523">
    <property type="entry name" value="Pili subunits"/>
    <property type="match status" value="1"/>
</dbReference>
<dbReference type="PANTHER" id="PTHR30093:SF2">
    <property type="entry name" value="TYPE II SECRETION SYSTEM PROTEIN H"/>
    <property type="match status" value="1"/>
</dbReference>
<keyword evidence="1" id="KW-0472">Membrane</keyword>
<reference evidence="2" key="1">
    <citation type="submission" date="2018-05" db="EMBL/GenBank/DDBJ databases">
        <authorList>
            <person name="Lanie J.A."/>
            <person name="Ng W.-L."/>
            <person name="Kazmierczak K.M."/>
            <person name="Andrzejewski T.M."/>
            <person name="Davidsen T.M."/>
            <person name="Wayne K.J."/>
            <person name="Tettelin H."/>
            <person name="Glass J.I."/>
            <person name="Rusch D."/>
            <person name="Podicherti R."/>
            <person name="Tsui H.-C.T."/>
            <person name="Winkler M.E."/>
        </authorList>
    </citation>
    <scope>NUCLEOTIDE SEQUENCE</scope>
</reference>
<sequence>MSTVLIILLMPIRVSSSFPQYRSNLSMKALHKKNPRSMPRNGFTLIELLVVIAIIAILASLLLPALGKAKAKAHQISCLNNYRQLQICWHMYVDDNNGHLPHNASLSGSSRDGWAATKQTWIVGNAWSDTNADNIRNGVLFKYNDSVNIYKCPSDTSTVRDQGKIPRFRSVAMNMHMNHIPLASDRTSWHKYSEIVAPPPSEAFVFIDEHEGSIDNARFTVTQRHEWRWIDFPATRHDNGCVLSFADGHSELWKWQEQRTRDISKMKGWIQGQSGVYGKDRDLGRIYDSIPVIPIR</sequence>
<gene>
    <name evidence="2" type="ORF">METZ01_LOCUS64634</name>
</gene>